<dbReference type="EMBL" id="CADCVT010000265">
    <property type="protein sequence ID" value="CAA9512785.1"/>
    <property type="molecule type" value="Genomic_DNA"/>
</dbReference>
<dbReference type="InterPro" id="IPR051922">
    <property type="entry name" value="Bact_Sporulation_Assoc"/>
</dbReference>
<feature type="signal peptide" evidence="1">
    <location>
        <begin position="1"/>
        <end position="17"/>
    </location>
</feature>
<feature type="chain" id="PRO_5039094849" description="Lipoprotein" evidence="1">
    <location>
        <begin position="18"/>
        <end position="396"/>
    </location>
</feature>
<sequence>MAPPRLILALLAAGTLAACGGTNNPDDPKPGPLVGVKGEEKEAARDLGFPAFATKNTTRVGGADPVANAAAVARAVYPGVEPGTRPKAVALVDRGDWRAGLVASALAAPPVGAPILLAEDDELPAATKDALDALSPTGSRELGDAQVVRVGDVPEPQGLKTTDVTGKDPAALAAAVDRTLAAAKGRTSDRVLVVPSESAELAMPAAGWAAKSGEPVLFTERTKLPAITREAIARHQQPKIYLFADEKTVSNKVERELRRLGAVKRIDGASSEPVANSIAFARYIDGSYGWGVRDPGHGLVFVNAKRPLDAAAAAPLSSSGTYGPILMHTGEPKLDRPLESYLLDIQPGYRRDPVRGVYNHGWIIGDEAAMPIATQAKIDTLLEITPVEDTTAKATP</sequence>
<dbReference type="PROSITE" id="PS51257">
    <property type="entry name" value="PROKAR_LIPOPROTEIN"/>
    <property type="match status" value="1"/>
</dbReference>
<evidence type="ECO:0000313" key="2">
    <source>
        <dbReference type="EMBL" id="CAA9512785.1"/>
    </source>
</evidence>
<dbReference type="AlphaFoldDB" id="A0A6J4T4B9"/>
<evidence type="ECO:0000256" key="1">
    <source>
        <dbReference type="SAM" id="SignalP"/>
    </source>
</evidence>
<accession>A0A6J4T4B9</accession>
<dbReference type="PANTHER" id="PTHR30032">
    <property type="entry name" value="N-ACETYLMURAMOYL-L-ALANINE AMIDASE-RELATED"/>
    <property type="match status" value="1"/>
</dbReference>
<reference evidence="2" key="1">
    <citation type="submission" date="2020-02" db="EMBL/GenBank/DDBJ databases">
        <authorList>
            <person name="Meier V. D."/>
        </authorList>
    </citation>
    <scope>NUCLEOTIDE SEQUENCE</scope>
    <source>
        <strain evidence="2">AVDCRST_MAG85</strain>
    </source>
</reference>
<dbReference type="PANTHER" id="PTHR30032:SF4">
    <property type="entry name" value="AMIDASE ENHANCER"/>
    <property type="match status" value="1"/>
</dbReference>
<gene>
    <name evidence="2" type="ORF">AVDCRST_MAG85-2431</name>
</gene>
<dbReference type="GO" id="GO:0030288">
    <property type="term" value="C:outer membrane-bounded periplasmic space"/>
    <property type="evidence" value="ECO:0007669"/>
    <property type="project" value="TreeGrafter"/>
</dbReference>
<keyword evidence="1" id="KW-0732">Signal</keyword>
<name>A0A6J4T4B9_9ACTN</name>
<evidence type="ECO:0008006" key="3">
    <source>
        <dbReference type="Google" id="ProtNLM"/>
    </source>
</evidence>
<protein>
    <recommendedName>
        <fullName evidence="3">Lipoprotein</fullName>
    </recommendedName>
</protein>
<organism evidence="2">
    <name type="scientific">uncultured Solirubrobacteraceae bacterium</name>
    <dbReference type="NCBI Taxonomy" id="1162706"/>
    <lineage>
        <taxon>Bacteria</taxon>
        <taxon>Bacillati</taxon>
        <taxon>Actinomycetota</taxon>
        <taxon>Thermoleophilia</taxon>
        <taxon>Solirubrobacterales</taxon>
        <taxon>Solirubrobacteraceae</taxon>
        <taxon>environmental samples</taxon>
    </lineage>
</organism>
<proteinExistence type="predicted"/>